<dbReference type="HOGENOM" id="CLU_026974_0_2_9"/>
<reference evidence="3 4" key="1">
    <citation type="submission" date="2011-08" db="EMBL/GenBank/DDBJ databases">
        <title>The Genome Sequence of Oribacterium sp. ACB7.</title>
        <authorList>
            <consortium name="The Broad Institute Genome Sequencing Platform"/>
            <person name="Earl A."/>
            <person name="Ward D."/>
            <person name="Feldgarden M."/>
            <person name="Gevers D."/>
            <person name="Sizova M."/>
            <person name="Hazen A."/>
            <person name="Epstein S."/>
            <person name="Young S.K."/>
            <person name="Zeng Q."/>
            <person name="Gargeya S."/>
            <person name="Fitzgerald M."/>
            <person name="Haas B."/>
            <person name="Abouelleil A."/>
            <person name="Alvarado L."/>
            <person name="Arachchi H.M."/>
            <person name="Berlin A."/>
            <person name="Brown A."/>
            <person name="Chapman S.B."/>
            <person name="Chen Z."/>
            <person name="Dunbar C."/>
            <person name="Freedman E."/>
            <person name="Gearin G."/>
            <person name="Gellesch M."/>
            <person name="Goldberg J."/>
            <person name="Griggs A."/>
            <person name="Gujja S."/>
            <person name="Heiman D."/>
            <person name="Howarth C."/>
            <person name="Larson L."/>
            <person name="Lui A."/>
            <person name="MacDonald P.J.P."/>
            <person name="Montmayeur A."/>
            <person name="Murphy C."/>
            <person name="Neiman D."/>
            <person name="Pearson M."/>
            <person name="Priest M."/>
            <person name="Roberts A."/>
            <person name="Saif S."/>
            <person name="Shea T."/>
            <person name="Shenoy N."/>
            <person name="Sisk P."/>
            <person name="Stolte C."/>
            <person name="Sykes S."/>
            <person name="Wortman J."/>
            <person name="Nusbaum C."/>
            <person name="Birren B."/>
        </authorList>
    </citation>
    <scope>NUCLEOTIDE SEQUENCE [LARGE SCALE GENOMIC DNA]</scope>
    <source>
        <strain evidence="3 4">ACB7</strain>
    </source>
</reference>
<dbReference type="AlphaFoldDB" id="G9WWA9"/>
<comment type="caution">
    <text evidence="3">The sequence shown here is derived from an EMBL/GenBank/DDBJ whole genome shotgun (WGS) entry which is preliminary data.</text>
</comment>
<dbReference type="InterPro" id="IPR026045">
    <property type="entry name" value="Ferric-bd"/>
</dbReference>
<dbReference type="GO" id="GO:0030975">
    <property type="term" value="F:thiamine binding"/>
    <property type="evidence" value="ECO:0007669"/>
    <property type="project" value="TreeGrafter"/>
</dbReference>
<dbReference type="Gene3D" id="3.40.190.10">
    <property type="entry name" value="Periplasmic binding protein-like II"/>
    <property type="match status" value="2"/>
</dbReference>
<evidence type="ECO:0000256" key="1">
    <source>
        <dbReference type="ARBA" id="ARBA00022729"/>
    </source>
</evidence>
<feature type="chain" id="PRO_5038762023" evidence="2">
    <location>
        <begin position="23"/>
        <end position="374"/>
    </location>
</feature>
<dbReference type="PIRSF" id="PIRSF002825">
    <property type="entry name" value="CfbpA"/>
    <property type="match status" value="1"/>
</dbReference>
<proteinExistence type="predicted"/>
<organism evidence="3 4">
    <name type="scientific">Oribacterium asaccharolyticum ACB7</name>
    <dbReference type="NCBI Taxonomy" id="796944"/>
    <lineage>
        <taxon>Bacteria</taxon>
        <taxon>Bacillati</taxon>
        <taxon>Bacillota</taxon>
        <taxon>Clostridia</taxon>
        <taxon>Lachnospirales</taxon>
        <taxon>Lachnospiraceae</taxon>
        <taxon>Oribacterium</taxon>
    </lineage>
</organism>
<keyword evidence="1 2" id="KW-0732">Signal</keyword>
<evidence type="ECO:0000256" key="2">
    <source>
        <dbReference type="SAM" id="SignalP"/>
    </source>
</evidence>
<dbReference type="PANTHER" id="PTHR30006:SF2">
    <property type="entry name" value="ABC TRANSPORTER SUBSTRATE-BINDING PROTEIN"/>
    <property type="match status" value="1"/>
</dbReference>
<dbReference type="GO" id="GO:0030288">
    <property type="term" value="C:outer membrane-bounded periplasmic space"/>
    <property type="evidence" value="ECO:0007669"/>
    <property type="project" value="TreeGrafter"/>
</dbReference>
<name>G9WWA9_9FIRM</name>
<evidence type="ECO:0000313" key="3">
    <source>
        <dbReference type="EMBL" id="EHL10515.1"/>
    </source>
</evidence>
<dbReference type="PANTHER" id="PTHR30006">
    <property type="entry name" value="THIAMINE-BINDING PERIPLASMIC PROTEIN-RELATED"/>
    <property type="match status" value="1"/>
</dbReference>
<protein>
    <submittedName>
        <fullName evidence="3">Uncharacterized protein</fullName>
    </submittedName>
</protein>
<accession>G9WWA9</accession>
<dbReference type="PATRIC" id="fig|796944.3.peg.1935"/>
<dbReference type="GO" id="GO:0030976">
    <property type="term" value="F:thiamine pyrophosphate binding"/>
    <property type="evidence" value="ECO:0007669"/>
    <property type="project" value="TreeGrafter"/>
</dbReference>
<sequence length="374" mass="41062">MKKNLMKLLGLGLLSLSLVACGGGAKNKETEAPKQDAKTEKTEAAQEKTEAATENAEDLGDSLTLYCSMTDDDVDTVLEGFNELYPDITVEVVNGSAGELFARLKAEAANPQGDVMLGGMNQADGDKNKDIFEPFISVHENELPDKYKSNNGFYNYDHLSSVVFCVNTDLEKELGLDIKDYKDLLDPKLEGKIVFSDPNESSAAWNNISNIMAVYGNDSEEAWNMIEGLMKNKMVIQGSSSACFKNVADGEYVVGLTYEDGASTLLKSGAKNIKLVYPASGSSNFAFGCAVVKGAPHMAAAKAMVNFLQSAESQTARGNALGTIRLTNPNAKIDYKYIPKDDEVKWVDRDIDWLIKNKDQVLEHWNKLYTQYYK</sequence>
<gene>
    <name evidence="3" type="ORF">HMPREF9624_01193</name>
</gene>
<keyword evidence="4" id="KW-1185">Reference proteome</keyword>
<dbReference type="Pfam" id="PF13416">
    <property type="entry name" value="SBP_bac_8"/>
    <property type="match status" value="1"/>
</dbReference>
<dbReference type="GO" id="GO:0015888">
    <property type="term" value="P:thiamine transport"/>
    <property type="evidence" value="ECO:0007669"/>
    <property type="project" value="TreeGrafter"/>
</dbReference>
<dbReference type="Proteomes" id="UP000003527">
    <property type="component" value="Unassembled WGS sequence"/>
</dbReference>
<dbReference type="RefSeq" id="WP_009536982.1">
    <property type="nucleotide sequence ID" value="NZ_JH414505.1"/>
</dbReference>
<feature type="signal peptide" evidence="2">
    <location>
        <begin position="1"/>
        <end position="22"/>
    </location>
</feature>
<dbReference type="InterPro" id="IPR006059">
    <property type="entry name" value="SBP"/>
</dbReference>
<evidence type="ECO:0000313" key="4">
    <source>
        <dbReference type="Proteomes" id="UP000003527"/>
    </source>
</evidence>
<dbReference type="EMBL" id="AFZD01000019">
    <property type="protein sequence ID" value="EHL10515.1"/>
    <property type="molecule type" value="Genomic_DNA"/>
</dbReference>
<dbReference type="CDD" id="cd13546">
    <property type="entry name" value="PBP2_BitB"/>
    <property type="match status" value="1"/>
</dbReference>
<dbReference type="SUPFAM" id="SSF53850">
    <property type="entry name" value="Periplasmic binding protein-like II"/>
    <property type="match status" value="1"/>
</dbReference>
<dbReference type="PROSITE" id="PS51257">
    <property type="entry name" value="PROKAR_LIPOPROTEIN"/>
    <property type="match status" value="1"/>
</dbReference>